<organism evidence="2 3">
    <name type="scientific">Strongylocentrotus purpuratus</name>
    <name type="common">Purple sea urchin</name>
    <dbReference type="NCBI Taxonomy" id="7668"/>
    <lineage>
        <taxon>Eukaryota</taxon>
        <taxon>Metazoa</taxon>
        <taxon>Echinodermata</taxon>
        <taxon>Eleutherozoa</taxon>
        <taxon>Echinozoa</taxon>
        <taxon>Echinoidea</taxon>
        <taxon>Euechinoidea</taxon>
        <taxon>Echinacea</taxon>
        <taxon>Camarodonta</taxon>
        <taxon>Echinidea</taxon>
        <taxon>Strongylocentrotidae</taxon>
        <taxon>Strongylocentrotus</taxon>
    </lineage>
</organism>
<proteinExistence type="predicted"/>
<dbReference type="GO" id="GO:0004523">
    <property type="term" value="F:RNA-DNA hybrid ribonuclease activity"/>
    <property type="evidence" value="ECO:0007669"/>
    <property type="project" value="InterPro"/>
</dbReference>
<dbReference type="Gene3D" id="3.30.420.10">
    <property type="entry name" value="Ribonuclease H-like superfamily/Ribonuclease H"/>
    <property type="match status" value="1"/>
</dbReference>
<dbReference type="Pfam" id="PF00075">
    <property type="entry name" value="RNase_H"/>
    <property type="match status" value="1"/>
</dbReference>
<dbReference type="OMA" id="IERWANH"/>
<name>A0A7M7PR17_STRPU</name>
<dbReference type="PROSITE" id="PS50879">
    <property type="entry name" value="RNASE_H_1"/>
    <property type="match status" value="1"/>
</dbReference>
<keyword evidence="3" id="KW-1185">Reference proteome</keyword>
<dbReference type="InterPro" id="IPR002156">
    <property type="entry name" value="RNaseH_domain"/>
</dbReference>
<dbReference type="OrthoDB" id="8955194at2759"/>
<dbReference type="InterPro" id="IPR012337">
    <property type="entry name" value="RNaseH-like_sf"/>
</dbReference>
<dbReference type="KEGG" id="spu:115929259"/>
<evidence type="ECO:0000313" key="2">
    <source>
        <dbReference type="EnsemblMetazoa" id="XP_030853796"/>
    </source>
</evidence>
<evidence type="ECO:0000259" key="1">
    <source>
        <dbReference type="PROSITE" id="PS50879"/>
    </source>
</evidence>
<accession>A0A7M7PR17</accession>
<dbReference type="RefSeq" id="XP_030853796.1">
    <property type="nucleotide sequence ID" value="XM_030997936.1"/>
</dbReference>
<sequence length="394" mass="45983">MGEMPLDIRRQMLSSKYRQNIERWANHPLLKNIEPCWHFEYLKGKNVNKPFGYRIQSKLGKRIETITYSPFPPWLFYPPAVSTELSTRIKKTDHPTQQKQSSLEIIHTKWATQLHIYTDGSKVPERGTSAAAFYVPYYSVHRSKRLANFTSSYRAELAAIILALRWVDELDIYVGVVIFSDSLSALIALQQQKDESFILEILTMTTHLKNKGVDIYVEWIPGHCGIKGNEMADFHAKAALVKKIEVNNNLNMSEMKSLITTSSKLLWQERWNKTNSYLKTYQKDVNKPYICSLERQHSTIIHRLRFGVLGLNQDLLRLGIHATGFCNRCPSEIETVKHFLVHCPNYIIERAMFLTEINESQPEKIMEYLKKSESRIQKAIVRFFLRTKRFPIRK</sequence>
<dbReference type="EnsemblMetazoa" id="XM_030997936">
    <property type="protein sequence ID" value="XP_030853796"/>
    <property type="gene ID" value="LOC115929259"/>
</dbReference>
<dbReference type="SUPFAM" id="SSF53098">
    <property type="entry name" value="Ribonuclease H-like"/>
    <property type="match status" value="1"/>
</dbReference>
<dbReference type="GeneID" id="115929259"/>
<dbReference type="InterPro" id="IPR036397">
    <property type="entry name" value="RNaseH_sf"/>
</dbReference>
<dbReference type="CDD" id="cd09276">
    <property type="entry name" value="Rnase_HI_RT_non_LTR"/>
    <property type="match status" value="1"/>
</dbReference>
<reference evidence="3" key="1">
    <citation type="submission" date="2015-02" db="EMBL/GenBank/DDBJ databases">
        <title>Genome sequencing for Strongylocentrotus purpuratus.</title>
        <authorList>
            <person name="Murali S."/>
            <person name="Liu Y."/>
            <person name="Vee V."/>
            <person name="English A."/>
            <person name="Wang M."/>
            <person name="Skinner E."/>
            <person name="Han Y."/>
            <person name="Muzny D.M."/>
            <person name="Worley K.C."/>
            <person name="Gibbs R.A."/>
        </authorList>
    </citation>
    <scope>NUCLEOTIDE SEQUENCE</scope>
</reference>
<dbReference type="AlphaFoldDB" id="A0A7M7PR17"/>
<dbReference type="InParanoid" id="A0A7M7PR17"/>
<dbReference type="Proteomes" id="UP000007110">
    <property type="component" value="Unassembled WGS sequence"/>
</dbReference>
<reference evidence="2" key="2">
    <citation type="submission" date="2021-01" db="UniProtKB">
        <authorList>
            <consortium name="EnsemblMetazoa"/>
        </authorList>
    </citation>
    <scope>IDENTIFICATION</scope>
</reference>
<feature type="domain" description="RNase H type-1" evidence="1">
    <location>
        <begin position="110"/>
        <end position="241"/>
    </location>
</feature>
<dbReference type="GO" id="GO:0003676">
    <property type="term" value="F:nucleic acid binding"/>
    <property type="evidence" value="ECO:0007669"/>
    <property type="project" value="InterPro"/>
</dbReference>
<protein>
    <recommendedName>
        <fullName evidence="1">RNase H type-1 domain-containing protein</fullName>
    </recommendedName>
</protein>
<evidence type="ECO:0000313" key="3">
    <source>
        <dbReference type="Proteomes" id="UP000007110"/>
    </source>
</evidence>